<evidence type="ECO:0000313" key="2">
    <source>
        <dbReference type="Proteomes" id="UP000742417"/>
    </source>
</evidence>
<gene>
    <name evidence="1" type="primary">PGA50</name>
    <name evidence="1" type="ORF">GWM34_00341</name>
</gene>
<organism evidence="1 2">
    <name type="scientific">Candida africana</name>
    <dbReference type="NCBI Taxonomy" id="241526"/>
    <lineage>
        <taxon>Eukaryota</taxon>
        <taxon>Fungi</taxon>
        <taxon>Dikarya</taxon>
        <taxon>Ascomycota</taxon>
        <taxon>Saccharomycotina</taxon>
        <taxon>Pichiomycetes</taxon>
        <taxon>Debaryomycetaceae</taxon>
        <taxon>Candida/Lodderomyces clade</taxon>
        <taxon>Candida</taxon>
    </lineage>
</organism>
<dbReference type="EMBL" id="JAENJO010000001">
    <property type="protein sequence ID" value="KAG8204540.1"/>
    <property type="molecule type" value="Genomic_DNA"/>
</dbReference>
<comment type="caution">
    <text evidence="1">The sequence shown here is derived from an EMBL/GenBank/DDBJ whole genome shotgun (WGS) entry which is preliminary data.</text>
</comment>
<reference evidence="1" key="1">
    <citation type="submission" date="2020-12" db="EMBL/GenBank/DDBJ databases">
        <title>Draft Genome of Candida africana.</title>
        <authorList>
            <person name="Ayanbimpe G.M."/>
            <person name="Enweani I.B."/>
            <person name="Aguiyi J.C."/>
            <person name="Nnadi U.P."/>
            <person name="Izam Y."/>
            <person name="Ubani A."/>
            <person name="Ngene A.C."/>
        </authorList>
    </citation>
    <scope>NUCLEOTIDE SEQUENCE</scope>
    <source>
        <strain evidence="1">CEC4854</strain>
    </source>
</reference>
<keyword evidence="2" id="KW-1185">Reference proteome</keyword>
<feature type="non-terminal residue" evidence="1">
    <location>
        <position position="1"/>
    </location>
</feature>
<accession>A0ACB7FTJ8</accession>
<proteinExistence type="predicted"/>
<evidence type="ECO:0000313" key="1">
    <source>
        <dbReference type="EMBL" id="KAG8204540.1"/>
    </source>
</evidence>
<sequence>MTMKLNLLLLLFIVELVAAITNYNLGSAPVSRYSLKTGTYSPVAATRVCNDNCYSFYEGELFCGKFDSNISETDYLNCLCLNKQYRSNFEGCNCKSESEVNFFDWKSSCSDISSVKNYLLPTTQLGTCNSHCSAYQTIPAECLVYESGKYQEDQVCICQNAEFWYHYENCDCLDFGDVDHEYEDICYYATNSFVTSDDYYDSFFATYTEGSFESILEKGSFLAEQKGSITSGLASKTETSKVSTTTFSSNGTSSGTTNGDTRAETKSSTSTQTSSSDKNSSQINSISSTGVANFVASFGMGTLLLFVLSLC</sequence>
<protein>
    <submittedName>
        <fullName evidence="1">PGA50</fullName>
    </submittedName>
</protein>
<name>A0ACB7FTJ8_9ASCO</name>
<dbReference type="Proteomes" id="UP000742417">
    <property type="component" value="Unassembled WGS sequence"/>
</dbReference>